<dbReference type="Pfam" id="PF00018">
    <property type="entry name" value="SH3_1"/>
    <property type="match status" value="1"/>
</dbReference>
<dbReference type="SUPFAM" id="SSF103657">
    <property type="entry name" value="BAR/IMD domain-like"/>
    <property type="match status" value="1"/>
</dbReference>
<dbReference type="Proteomes" id="UP000494206">
    <property type="component" value="Unassembled WGS sequence"/>
</dbReference>
<sequence>MIPVSKLFSVQDHSNSLSSHALRGIEFLEKIGSFAKERAAIEEEYASKLKSLVRRSIKKIDDDDIWKSVTFVKGFHGVLHEMEQIASLHVDISEALKNDVASFILSKSVQHRSTRKQAMNDLSTIDENLHKVVGDLFKAKKNYIKNFKEAENAYTKFAKADKNLEISRLELEKTRTHANLKREMCEEAKKQYADALETANNQQKEYFEKFLPMVYGRFKLLEEERVFDMKDILQKCLKIDQTAGLSQAACHNTMQQCINHINPKADAQLILECVESQIEIPECFQLEDYGDPSNAENRPIDETDGNRLNNLILQFQNVKKKISSPDGGSKKRHAKSKFWTKEKKYENPNIDEEEYSHYPPNVRLSCLNTKIQKLERDLDKLMQGREGLNKLQNAYRENSKLGNPSECDEQLIEHAKQIEILSCRIEKLKKLYDNIEAAVVEAGDGDERSLGGRDLTTPDTTRSVSGYSTNASSKTNTMEDINPGLFGSPISDRIARISFGDSGEFSTGNEASNSPSPRRVIRPQSGLSNCSTPRTHKVTSSPLRTKEISSPFLRSSSSPLRLSENASKRTESPPMNENRKEKGTASVLFTFSGTTYGTISIVEGEKLVIIGDDEGDGWMKVKKPNSGEEGFVPTTYLLCKWN</sequence>
<evidence type="ECO:0000256" key="10">
    <source>
        <dbReference type="PROSITE-ProRule" id="PRU00192"/>
    </source>
</evidence>
<dbReference type="GO" id="GO:0007165">
    <property type="term" value="P:signal transduction"/>
    <property type="evidence" value="ECO:0007669"/>
    <property type="project" value="InterPro"/>
</dbReference>
<keyword evidence="4 10" id="KW-0728">SH3 domain</keyword>
<dbReference type="PROSITE" id="PS51741">
    <property type="entry name" value="F_BAR"/>
    <property type="match status" value="1"/>
</dbReference>
<dbReference type="OrthoDB" id="8783038at2759"/>
<feature type="domain" description="SH3" evidence="14">
    <location>
        <begin position="580"/>
        <end position="642"/>
    </location>
</feature>
<comment type="caution">
    <text evidence="17">The sequence shown here is derived from an EMBL/GenBank/DDBJ whole genome shotgun (WGS) entry which is preliminary data.</text>
</comment>
<dbReference type="Gene3D" id="6.10.140.470">
    <property type="match status" value="1"/>
</dbReference>
<reference evidence="17 18" key="1">
    <citation type="submission" date="2020-04" db="EMBL/GenBank/DDBJ databases">
        <authorList>
            <person name="Laetsch R D."/>
            <person name="Stevens L."/>
            <person name="Kumar S."/>
            <person name="Blaxter L. M."/>
        </authorList>
    </citation>
    <scope>NUCLEOTIDE SEQUENCE [LARGE SCALE GENOMIC DNA]</scope>
</reference>
<evidence type="ECO:0000256" key="3">
    <source>
        <dbReference type="ARBA" id="ARBA00009426"/>
    </source>
</evidence>
<evidence type="ECO:0000256" key="11">
    <source>
        <dbReference type="PROSITE-ProRule" id="PRU01077"/>
    </source>
</evidence>
<feature type="coiled-coil region" evidence="12">
    <location>
        <begin position="364"/>
        <end position="438"/>
    </location>
</feature>
<evidence type="ECO:0000256" key="5">
    <source>
        <dbReference type="ARBA" id="ARBA00022475"/>
    </source>
</evidence>
<keyword evidence="9" id="KW-0472">Membrane</keyword>
<feature type="region of interest" description="Disordered" evidence="13">
    <location>
        <begin position="501"/>
        <end position="583"/>
    </location>
</feature>
<keyword evidence="6" id="KW-0963">Cytoplasm</keyword>
<evidence type="ECO:0000256" key="13">
    <source>
        <dbReference type="SAM" id="MobiDB-lite"/>
    </source>
</evidence>
<dbReference type="PANTHER" id="PTHR15735:SF16">
    <property type="entry name" value="TRANSDUCER OF CDC42-DEPENDENT ACTIN ASSEMBLY PROTEIN 2 HOMOLOG"/>
    <property type="match status" value="1"/>
</dbReference>
<evidence type="ECO:0000256" key="9">
    <source>
        <dbReference type="ARBA" id="ARBA00023136"/>
    </source>
</evidence>
<dbReference type="InterPro" id="IPR036028">
    <property type="entry name" value="SH3-like_dom_sf"/>
</dbReference>
<dbReference type="Gene3D" id="2.30.30.40">
    <property type="entry name" value="SH3 Domains"/>
    <property type="match status" value="1"/>
</dbReference>
<evidence type="ECO:0000256" key="12">
    <source>
        <dbReference type="SAM" id="Coils"/>
    </source>
</evidence>
<dbReference type="GO" id="GO:0006897">
    <property type="term" value="P:endocytosis"/>
    <property type="evidence" value="ECO:0007669"/>
    <property type="project" value="UniProtKB-KW"/>
</dbReference>
<feature type="compositionally biased region" description="Polar residues" evidence="13">
    <location>
        <begin position="457"/>
        <end position="479"/>
    </location>
</feature>
<evidence type="ECO:0000256" key="2">
    <source>
        <dbReference type="ARBA" id="ARBA00004496"/>
    </source>
</evidence>
<keyword evidence="8 11" id="KW-0175">Coiled coil</keyword>
<dbReference type="CDD" id="cd11911">
    <property type="entry name" value="SH3_CIP4-like"/>
    <property type="match status" value="1"/>
</dbReference>
<evidence type="ECO:0008006" key="19">
    <source>
        <dbReference type="Google" id="ProtNLM"/>
    </source>
</evidence>
<dbReference type="InterPro" id="IPR011072">
    <property type="entry name" value="HR1_rho-bd"/>
</dbReference>
<dbReference type="SMART" id="SM00055">
    <property type="entry name" value="FCH"/>
    <property type="match status" value="1"/>
</dbReference>
<feature type="domain" description="REM-1" evidence="16">
    <location>
        <begin position="357"/>
        <end position="434"/>
    </location>
</feature>
<evidence type="ECO:0000259" key="14">
    <source>
        <dbReference type="PROSITE" id="PS50002"/>
    </source>
</evidence>
<feature type="region of interest" description="Disordered" evidence="13">
    <location>
        <begin position="445"/>
        <end position="483"/>
    </location>
</feature>
<feature type="compositionally biased region" description="Polar residues" evidence="13">
    <location>
        <begin position="504"/>
        <end position="516"/>
    </location>
</feature>
<evidence type="ECO:0000259" key="16">
    <source>
        <dbReference type="PROSITE" id="PS51860"/>
    </source>
</evidence>
<proteinExistence type="inferred from homology"/>
<dbReference type="InterPro" id="IPR001060">
    <property type="entry name" value="FCH_dom"/>
</dbReference>
<dbReference type="GO" id="GO:0005886">
    <property type="term" value="C:plasma membrane"/>
    <property type="evidence" value="ECO:0007669"/>
    <property type="project" value="UniProtKB-SubCell"/>
</dbReference>
<gene>
    <name evidence="17" type="ORF">CBOVIS_LOCUS5401</name>
</gene>
<organism evidence="17 18">
    <name type="scientific">Caenorhabditis bovis</name>
    <dbReference type="NCBI Taxonomy" id="2654633"/>
    <lineage>
        <taxon>Eukaryota</taxon>
        <taxon>Metazoa</taxon>
        <taxon>Ecdysozoa</taxon>
        <taxon>Nematoda</taxon>
        <taxon>Chromadorea</taxon>
        <taxon>Rhabditida</taxon>
        <taxon>Rhabditina</taxon>
        <taxon>Rhabditomorpha</taxon>
        <taxon>Rhabditoidea</taxon>
        <taxon>Rhabditidae</taxon>
        <taxon>Peloderinae</taxon>
        <taxon>Caenorhabditis</taxon>
    </lineage>
</organism>
<evidence type="ECO:0000259" key="15">
    <source>
        <dbReference type="PROSITE" id="PS51741"/>
    </source>
</evidence>
<feature type="compositionally biased region" description="Low complexity" evidence="13">
    <location>
        <begin position="549"/>
        <end position="563"/>
    </location>
</feature>
<dbReference type="Pfam" id="PF00611">
    <property type="entry name" value="FCH"/>
    <property type="match status" value="1"/>
</dbReference>
<dbReference type="AlphaFoldDB" id="A0A8S1EP43"/>
<name>A0A8S1EP43_9PELO</name>
<dbReference type="InterPro" id="IPR031160">
    <property type="entry name" value="F_BAR_dom"/>
</dbReference>
<evidence type="ECO:0000256" key="6">
    <source>
        <dbReference type="ARBA" id="ARBA00022490"/>
    </source>
</evidence>
<comment type="subcellular location">
    <subcellularLocation>
        <location evidence="1">Cell membrane</location>
    </subcellularLocation>
    <subcellularLocation>
        <location evidence="2">Cytoplasm</location>
    </subcellularLocation>
</comment>
<dbReference type="Gene3D" id="1.20.1270.60">
    <property type="entry name" value="Arfaptin homology (AH) domain/BAR domain"/>
    <property type="match status" value="1"/>
</dbReference>
<dbReference type="PANTHER" id="PTHR15735">
    <property type="entry name" value="FCH AND DOUBLE SH3 DOMAINS PROTEIN"/>
    <property type="match status" value="1"/>
</dbReference>
<dbReference type="PROSITE" id="PS50002">
    <property type="entry name" value="SH3"/>
    <property type="match status" value="1"/>
</dbReference>
<feature type="domain" description="F-BAR" evidence="15">
    <location>
        <begin position="2"/>
        <end position="266"/>
    </location>
</feature>
<dbReference type="InterPro" id="IPR027267">
    <property type="entry name" value="AH/BAR_dom_sf"/>
</dbReference>
<protein>
    <recommendedName>
        <fullName evidence="19">SH3 domain-containing protein</fullName>
    </recommendedName>
</protein>
<keyword evidence="18" id="KW-1185">Reference proteome</keyword>
<dbReference type="InterPro" id="IPR001452">
    <property type="entry name" value="SH3_domain"/>
</dbReference>
<accession>A0A8S1EP43</accession>
<comment type="similarity">
    <text evidence="3">Belongs to the FNBP1 family.</text>
</comment>
<evidence type="ECO:0000256" key="4">
    <source>
        <dbReference type="ARBA" id="ARBA00022443"/>
    </source>
</evidence>
<dbReference type="PROSITE" id="PS51860">
    <property type="entry name" value="REM_1"/>
    <property type="match status" value="1"/>
</dbReference>
<evidence type="ECO:0000313" key="17">
    <source>
        <dbReference type="EMBL" id="CAB3402842.1"/>
    </source>
</evidence>
<dbReference type="SUPFAM" id="SSF50044">
    <property type="entry name" value="SH3-domain"/>
    <property type="match status" value="1"/>
</dbReference>
<dbReference type="GO" id="GO:0005737">
    <property type="term" value="C:cytoplasm"/>
    <property type="evidence" value="ECO:0007669"/>
    <property type="project" value="UniProtKB-SubCell"/>
</dbReference>
<dbReference type="EMBL" id="CADEPM010000003">
    <property type="protein sequence ID" value="CAB3402842.1"/>
    <property type="molecule type" value="Genomic_DNA"/>
</dbReference>
<feature type="compositionally biased region" description="Polar residues" evidence="13">
    <location>
        <begin position="525"/>
        <end position="543"/>
    </location>
</feature>
<evidence type="ECO:0000256" key="1">
    <source>
        <dbReference type="ARBA" id="ARBA00004236"/>
    </source>
</evidence>
<evidence type="ECO:0000256" key="7">
    <source>
        <dbReference type="ARBA" id="ARBA00022583"/>
    </source>
</evidence>
<dbReference type="SMART" id="SM00326">
    <property type="entry name" value="SH3"/>
    <property type="match status" value="1"/>
</dbReference>
<dbReference type="Pfam" id="PF25610">
    <property type="entry name" value="HR1_TOCA"/>
    <property type="match status" value="1"/>
</dbReference>
<keyword evidence="7" id="KW-0254">Endocytosis</keyword>
<dbReference type="InterPro" id="IPR057870">
    <property type="entry name" value="HR1_TOCA"/>
</dbReference>
<feature type="compositionally biased region" description="Basic and acidic residues" evidence="13">
    <location>
        <begin position="566"/>
        <end position="583"/>
    </location>
</feature>
<evidence type="ECO:0000256" key="8">
    <source>
        <dbReference type="ARBA" id="ARBA00023054"/>
    </source>
</evidence>
<evidence type="ECO:0000313" key="18">
    <source>
        <dbReference type="Proteomes" id="UP000494206"/>
    </source>
</evidence>
<keyword evidence="5" id="KW-1003">Cell membrane</keyword>